<feature type="transmembrane region" description="Helical" evidence="6">
    <location>
        <begin position="443"/>
        <end position="466"/>
    </location>
</feature>
<evidence type="ECO:0000256" key="5">
    <source>
        <dbReference type="SAM" id="MobiDB-lite"/>
    </source>
</evidence>
<accession>A0A642V7B3</accession>
<feature type="transmembrane region" description="Helical" evidence="6">
    <location>
        <begin position="285"/>
        <end position="302"/>
    </location>
</feature>
<dbReference type="Proteomes" id="UP000761534">
    <property type="component" value="Unassembled WGS sequence"/>
</dbReference>
<dbReference type="InterPro" id="IPR002293">
    <property type="entry name" value="AA/rel_permease1"/>
</dbReference>
<feature type="transmembrane region" description="Helical" evidence="6">
    <location>
        <begin position="172"/>
        <end position="197"/>
    </location>
</feature>
<keyword evidence="2 6" id="KW-0812">Transmembrane</keyword>
<proteinExistence type="predicted"/>
<comment type="caution">
    <text evidence="7">The sequence shown here is derived from an EMBL/GenBank/DDBJ whole genome shotgun (WGS) entry which is preliminary data.</text>
</comment>
<evidence type="ECO:0000256" key="2">
    <source>
        <dbReference type="ARBA" id="ARBA00022692"/>
    </source>
</evidence>
<dbReference type="InterPro" id="IPR050598">
    <property type="entry name" value="AminoAcid_Transporter"/>
</dbReference>
<evidence type="ECO:0000313" key="7">
    <source>
        <dbReference type="EMBL" id="KAA8910946.1"/>
    </source>
</evidence>
<gene>
    <name evidence="7" type="ORF">TRICI_003957</name>
</gene>
<feature type="transmembrane region" description="Helical" evidence="6">
    <location>
        <begin position="420"/>
        <end position="437"/>
    </location>
</feature>
<dbReference type="OrthoDB" id="10062876at2759"/>
<keyword evidence="3 6" id="KW-1133">Transmembrane helix</keyword>
<dbReference type="VEuPathDB" id="FungiDB:TRICI_003957"/>
<dbReference type="Pfam" id="PF13520">
    <property type="entry name" value="AA_permease_2"/>
    <property type="match status" value="1"/>
</dbReference>
<dbReference type="Gene3D" id="1.20.1740.10">
    <property type="entry name" value="Amino acid/polyamine transporter I"/>
    <property type="match status" value="1"/>
</dbReference>
<evidence type="ECO:0008006" key="9">
    <source>
        <dbReference type="Google" id="ProtNLM"/>
    </source>
</evidence>
<reference evidence="7" key="1">
    <citation type="journal article" date="2019" name="G3 (Bethesda)">
        <title>Genome Assemblies of Two Rare Opportunistic Yeast Pathogens: Diutina rugosa (syn. Candida rugosa) and Trichomonascus ciferrii (syn. Candida ciferrii).</title>
        <authorList>
            <person name="Mixao V."/>
            <person name="Saus E."/>
            <person name="Hansen A.P."/>
            <person name="Lass-Florl C."/>
            <person name="Gabaldon T."/>
        </authorList>
    </citation>
    <scope>NUCLEOTIDE SEQUENCE</scope>
    <source>
        <strain evidence="7">CBS 4856</strain>
    </source>
</reference>
<dbReference type="GO" id="GO:0015179">
    <property type="term" value="F:L-amino acid transmembrane transporter activity"/>
    <property type="evidence" value="ECO:0007669"/>
    <property type="project" value="TreeGrafter"/>
</dbReference>
<dbReference type="PANTHER" id="PTHR11785:SF512">
    <property type="entry name" value="SOBREMESA, ISOFORM B"/>
    <property type="match status" value="1"/>
</dbReference>
<feature type="transmembrane region" description="Helical" evidence="6">
    <location>
        <begin position="209"/>
        <end position="232"/>
    </location>
</feature>
<name>A0A642V7B3_9ASCO</name>
<evidence type="ECO:0000256" key="1">
    <source>
        <dbReference type="ARBA" id="ARBA00004141"/>
    </source>
</evidence>
<keyword evidence="4 6" id="KW-0472">Membrane</keyword>
<dbReference type="GO" id="GO:0016020">
    <property type="term" value="C:membrane"/>
    <property type="evidence" value="ECO:0007669"/>
    <property type="project" value="UniProtKB-SubCell"/>
</dbReference>
<protein>
    <recommendedName>
        <fullName evidence="9">Amino acid permease/ SLC12A domain-containing protein</fullName>
    </recommendedName>
</protein>
<keyword evidence="8" id="KW-1185">Reference proteome</keyword>
<dbReference type="EMBL" id="SWFS01000296">
    <property type="protein sequence ID" value="KAA8910946.1"/>
    <property type="molecule type" value="Genomic_DNA"/>
</dbReference>
<dbReference type="AlphaFoldDB" id="A0A642V7B3"/>
<evidence type="ECO:0000256" key="4">
    <source>
        <dbReference type="ARBA" id="ARBA00023136"/>
    </source>
</evidence>
<dbReference type="PANTHER" id="PTHR11785">
    <property type="entry name" value="AMINO ACID TRANSPORTER"/>
    <property type="match status" value="1"/>
</dbReference>
<dbReference type="FunFam" id="1.20.1740.10:FF:000042">
    <property type="entry name" value="Similar to amino acid transporter"/>
    <property type="match status" value="1"/>
</dbReference>
<feature type="transmembrane region" description="Helical" evidence="6">
    <location>
        <begin position="244"/>
        <end position="265"/>
    </location>
</feature>
<evidence type="ECO:0000256" key="3">
    <source>
        <dbReference type="ARBA" id="ARBA00022989"/>
    </source>
</evidence>
<evidence type="ECO:0000313" key="8">
    <source>
        <dbReference type="Proteomes" id="UP000761534"/>
    </source>
</evidence>
<feature type="transmembrane region" description="Helical" evidence="6">
    <location>
        <begin position="478"/>
        <end position="498"/>
    </location>
</feature>
<feature type="transmembrane region" description="Helical" evidence="6">
    <location>
        <begin position="97"/>
        <end position="115"/>
    </location>
</feature>
<feature type="transmembrane region" description="Helical" evidence="6">
    <location>
        <begin position="127"/>
        <end position="151"/>
    </location>
</feature>
<dbReference type="PIRSF" id="PIRSF006060">
    <property type="entry name" value="AA_transporter"/>
    <property type="match status" value="1"/>
</dbReference>
<feature type="transmembrane region" description="Helical" evidence="6">
    <location>
        <begin position="504"/>
        <end position="523"/>
    </location>
</feature>
<evidence type="ECO:0000256" key="6">
    <source>
        <dbReference type="SAM" id="Phobius"/>
    </source>
</evidence>
<feature type="transmembrane region" description="Helical" evidence="6">
    <location>
        <begin position="364"/>
        <end position="385"/>
    </location>
</feature>
<feature type="transmembrane region" description="Helical" evidence="6">
    <location>
        <begin position="322"/>
        <end position="344"/>
    </location>
</feature>
<feature type="region of interest" description="Disordered" evidence="5">
    <location>
        <begin position="1"/>
        <end position="53"/>
    </location>
</feature>
<organism evidence="7 8">
    <name type="scientific">Trichomonascus ciferrii</name>
    <dbReference type="NCBI Taxonomy" id="44093"/>
    <lineage>
        <taxon>Eukaryota</taxon>
        <taxon>Fungi</taxon>
        <taxon>Dikarya</taxon>
        <taxon>Ascomycota</taxon>
        <taxon>Saccharomycotina</taxon>
        <taxon>Dipodascomycetes</taxon>
        <taxon>Dipodascales</taxon>
        <taxon>Trichomonascaceae</taxon>
        <taxon>Trichomonascus</taxon>
        <taxon>Trichomonascus ciferrii complex</taxon>
    </lineage>
</organism>
<sequence>MSQQQYSRLAVQRDSVELESLVSSEDDAGGSGSVSSRNLSEDSPPVFESDSHLNVMSGRNRSMSVSTIGDHMFNLAASSDVLGRAGIPLEKQKSLNLLHGLSLVIGLQIGSGIFASPSQVNYNSGSVMTSLIVWVVAGLLAWTGASSYAELGSAIPLNGSSQAYLQQIFGPFPAFLFSWTAWTVLKPGGAGIIAIIFGEYFSRGLGAGILTSVWFQKLFALIAVAGVTALNCMSTKWGANAGNLFMVIKIALLVAIAIIGLIAWPGYKETGALHHDVFEGSSTSLGQYAVALYAGLWAYDGWDNMNYVSAEMKNARRDLPRVIHIAMPVVILAYVLANVSYYAILSKQEILETTTVTLTFANKIFGKVGGIIFALLISFSCVGSLNATVFSSARLVYSSAEEGFLHDIFAKVHPKRGTPINALLLQGGLTALFVIVGEFHTLLTFYGVAGYIFYFLTVFGVIVLRIKEPDLERPYKTYIVTPVLFCCVALFLVSRTIFERPLESLCAAVFILSGCPIYFYKFGLPFKISGLLKTLKLRS</sequence>
<comment type="subcellular location">
    <subcellularLocation>
        <location evidence="1">Membrane</location>
        <topology evidence="1">Multi-pass membrane protein</topology>
    </subcellularLocation>
</comment>